<dbReference type="SUPFAM" id="SSF53850">
    <property type="entry name" value="Periplasmic binding protein-like II"/>
    <property type="match status" value="1"/>
</dbReference>
<comment type="caution">
    <text evidence="3">The sequence shown here is derived from an EMBL/GenBank/DDBJ whole genome shotgun (WGS) entry which is preliminary data.</text>
</comment>
<feature type="signal peptide" evidence="1">
    <location>
        <begin position="1"/>
        <end position="21"/>
    </location>
</feature>
<dbReference type="CDD" id="cd08506">
    <property type="entry name" value="PBP2_clavulanate_OppA2"/>
    <property type="match status" value="1"/>
</dbReference>
<feature type="domain" description="Solute-binding protein family 5" evidence="2">
    <location>
        <begin position="108"/>
        <end position="501"/>
    </location>
</feature>
<dbReference type="InterPro" id="IPR030678">
    <property type="entry name" value="Peptide/Ni-bd"/>
</dbReference>
<reference evidence="4" key="1">
    <citation type="journal article" date="2019" name="Int. J. Syst. Evol. Microbiol.">
        <title>The Global Catalogue of Microorganisms (GCM) 10K type strain sequencing project: providing services to taxonomists for standard genome sequencing and annotation.</title>
        <authorList>
            <consortium name="The Broad Institute Genomics Platform"/>
            <consortium name="The Broad Institute Genome Sequencing Center for Infectious Disease"/>
            <person name="Wu L."/>
            <person name="Ma J."/>
        </authorList>
    </citation>
    <scope>NUCLEOTIDE SEQUENCE [LARGE SCALE GENOMIC DNA]</scope>
    <source>
        <strain evidence="4">XZYJT-10</strain>
    </source>
</reference>
<dbReference type="PROSITE" id="PS51257">
    <property type="entry name" value="PROKAR_LIPOPROTEIN"/>
    <property type="match status" value="1"/>
</dbReference>
<dbReference type="Gene3D" id="3.40.190.10">
    <property type="entry name" value="Periplasmic binding protein-like II"/>
    <property type="match status" value="1"/>
</dbReference>
<evidence type="ECO:0000259" key="2">
    <source>
        <dbReference type="Pfam" id="PF00496"/>
    </source>
</evidence>
<dbReference type="PANTHER" id="PTHR30290:SF83">
    <property type="entry name" value="ABC TRANSPORTER SUBSTRATE-BINDING PROTEIN"/>
    <property type="match status" value="1"/>
</dbReference>
<dbReference type="PANTHER" id="PTHR30290">
    <property type="entry name" value="PERIPLASMIC BINDING COMPONENT OF ABC TRANSPORTER"/>
    <property type="match status" value="1"/>
</dbReference>
<name>A0ABW2HYQ1_9ACTN</name>
<dbReference type="Gene3D" id="3.10.105.10">
    <property type="entry name" value="Dipeptide-binding Protein, Domain 3"/>
    <property type="match status" value="1"/>
</dbReference>
<gene>
    <name evidence="3" type="ORF">ACFQS1_29800</name>
</gene>
<keyword evidence="1" id="KW-0732">Signal</keyword>
<evidence type="ECO:0000256" key="1">
    <source>
        <dbReference type="SAM" id="SignalP"/>
    </source>
</evidence>
<protein>
    <submittedName>
        <fullName evidence="3">ABC transporter substrate-binding protein</fullName>
    </submittedName>
</protein>
<dbReference type="PIRSF" id="PIRSF002741">
    <property type="entry name" value="MppA"/>
    <property type="match status" value="1"/>
</dbReference>
<sequence>MAGKTKVMVAATAALTLGLTAACGGSSDDNKDNGGTSSTGASFNAAATKIVNPSDKKGGTLNFWSSQDVDSFDPAISYYGWSIDMNRLYSRTLMTYTPKPGPDGLILSPDLAEAAPQVSEDGKTYTFKLKSGLKFDDGSPITSKDIKYGIERIFAQDVVPGGPLYLIEELDQGQKYPGPYKDTDPNKLGLKTVETPDDSTIIFHLKAANANFPYELALPGGAPVPQKRDTGDKYALAPASSGPYKFESIQPGKGATLVRNPNWDPATDPNRKALPDKIVLTITTNADDMDSRLIAGTADLDSSQSGVQTQARTQILTNDKLKETAYNPNNGFIRYAALSPKVAPFDNIECRKAVIYASDPTTLQTARGGPIAGGDIATNMLPPNILGADPKYDPYGRAQGKPQVDKAKAALQACGKPNGFDTKIAVRNNKPAEIATATALQAALKTVGINAAIEQYDGKNISSVVGSPSVVKAKGYGIMIAGWGADFPTGYGYLAPLASGSFIAQSGNFNLPEINDPAINDLFAKGLAEKDAQAAAADYQQANEKVMDGYYYLPFVFDKALNYYNPRLTNVYFHQGLAMVDFASLGVSDGK</sequence>
<dbReference type="InterPro" id="IPR039424">
    <property type="entry name" value="SBP_5"/>
</dbReference>
<accession>A0ABW2HYQ1</accession>
<dbReference type="RefSeq" id="WP_378974806.1">
    <property type="nucleotide sequence ID" value="NZ_JBHTBJ010000030.1"/>
</dbReference>
<feature type="chain" id="PRO_5045063724" evidence="1">
    <location>
        <begin position="22"/>
        <end position="591"/>
    </location>
</feature>
<dbReference type="Proteomes" id="UP001596548">
    <property type="component" value="Unassembled WGS sequence"/>
</dbReference>
<keyword evidence="4" id="KW-1185">Reference proteome</keyword>
<dbReference type="EMBL" id="JBHTBJ010000030">
    <property type="protein sequence ID" value="MFC7278200.1"/>
    <property type="molecule type" value="Genomic_DNA"/>
</dbReference>
<dbReference type="Pfam" id="PF00496">
    <property type="entry name" value="SBP_bac_5"/>
    <property type="match status" value="1"/>
</dbReference>
<evidence type="ECO:0000313" key="3">
    <source>
        <dbReference type="EMBL" id="MFC7278200.1"/>
    </source>
</evidence>
<dbReference type="InterPro" id="IPR000914">
    <property type="entry name" value="SBP_5_dom"/>
</dbReference>
<proteinExistence type="predicted"/>
<evidence type="ECO:0000313" key="4">
    <source>
        <dbReference type="Proteomes" id="UP001596548"/>
    </source>
</evidence>
<organism evidence="3 4">
    <name type="scientific">Paractinoplanes rhizophilus</name>
    <dbReference type="NCBI Taxonomy" id="1416877"/>
    <lineage>
        <taxon>Bacteria</taxon>
        <taxon>Bacillati</taxon>
        <taxon>Actinomycetota</taxon>
        <taxon>Actinomycetes</taxon>
        <taxon>Micromonosporales</taxon>
        <taxon>Micromonosporaceae</taxon>
        <taxon>Paractinoplanes</taxon>
    </lineage>
</organism>